<organism evidence="2 3">
    <name type="scientific">Aureimonas glaciei</name>
    <dbReference type="NCBI Taxonomy" id="1776957"/>
    <lineage>
        <taxon>Bacteria</taxon>
        <taxon>Pseudomonadati</taxon>
        <taxon>Pseudomonadota</taxon>
        <taxon>Alphaproteobacteria</taxon>
        <taxon>Hyphomicrobiales</taxon>
        <taxon>Aurantimonadaceae</taxon>
        <taxon>Aureimonas</taxon>
    </lineage>
</organism>
<name>A0A916Y7X2_9HYPH</name>
<dbReference type="RefSeq" id="WP_188854273.1">
    <property type="nucleotide sequence ID" value="NZ_BMJJ01000011.1"/>
</dbReference>
<proteinExistence type="predicted"/>
<sequence length="465" mass="47907">MNHHSYFRADGRIVETCVVGTGGFGRSFIAQGLHVPLMNVRVAVDVTAAAAAAALRAVGIAHTSIAECGDAAAATAAWDAGHFIAAGDLSVVLHLPIDVVVEATGHPEAGARHARLAIEAKRHVALVSKEVDSVVGPGLARLAAANGVIVTPVDGDQPSLLIGLVTWAEVLGFDIVAAGKSSEYDFSYDPATGKLSSNGTTVDAPGFGDLLDLGDHPAGAMVAARAKAAAALPQRAVPDLCELGVAANAVDLIPDVPALHCPILRTGEVASVFSTVEDGGILSGERRIDVFHCLRLPGEISFAGGVFVVVRCRDGASWEMLREKGHILSRNGRTAMLYIPRHLLGLEAATSILEVALRGTSSGAERPLPRLDLVAIAEADLAAGTLLSAVGHHHTIEGVGAALHPAGPLAADRAAPYYLVADRRLVRPVAAGQPIGLGDIDMAETSALLALRRYQDGIFSVGGKA</sequence>
<dbReference type="EMBL" id="BMJJ01000011">
    <property type="protein sequence ID" value="GGD33612.1"/>
    <property type="molecule type" value="Genomic_DNA"/>
</dbReference>
<dbReference type="PANTHER" id="PTHR37850">
    <property type="entry name" value="STRU PROTEIN"/>
    <property type="match status" value="1"/>
</dbReference>
<dbReference type="SMART" id="SM00858">
    <property type="entry name" value="SAF"/>
    <property type="match status" value="1"/>
</dbReference>
<evidence type="ECO:0000313" key="3">
    <source>
        <dbReference type="Proteomes" id="UP000613160"/>
    </source>
</evidence>
<reference evidence="2" key="2">
    <citation type="submission" date="2020-09" db="EMBL/GenBank/DDBJ databases">
        <authorList>
            <person name="Sun Q."/>
            <person name="Zhou Y."/>
        </authorList>
    </citation>
    <scope>NUCLEOTIDE SEQUENCE</scope>
    <source>
        <strain evidence="2">CGMCC 1.15493</strain>
    </source>
</reference>
<dbReference type="InterPro" id="IPR013974">
    <property type="entry name" value="SAF"/>
</dbReference>
<dbReference type="Proteomes" id="UP000613160">
    <property type="component" value="Unassembled WGS sequence"/>
</dbReference>
<protein>
    <submittedName>
        <fullName evidence="2">NAD-binding homoserine dehydrogenase</fullName>
    </submittedName>
</protein>
<dbReference type="AlphaFoldDB" id="A0A916Y7X2"/>
<dbReference type="InterPro" id="IPR036291">
    <property type="entry name" value="NAD(P)-bd_dom_sf"/>
</dbReference>
<dbReference type="PANTHER" id="PTHR37850:SF3">
    <property type="entry name" value="BLR7815 PROTEIN"/>
    <property type="match status" value="1"/>
</dbReference>
<evidence type="ECO:0000259" key="1">
    <source>
        <dbReference type="SMART" id="SM00858"/>
    </source>
</evidence>
<dbReference type="Gene3D" id="3.40.50.720">
    <property type="entry name" value="NAD(P)-binding Rossmann-like Domain"/>
    <property type="match status" value="1"/>
</dbReference>
<dbReference type="SUPFAM" id="SSF51735">
    <property type="entry name" value="NAD(P)-binding Rossmann-fold domains"/>
    <property type="match status" value="1"/>
</dbReference>
<accession>A0A916Y7X2</accession>
<dbReference type="Pfam" id="PF21135">
    <property type="entry name" value="DRL_cat"/>
    <property type="match status" value="1"/>
</dbReference>
<gene>
    <name evidence="2" type="ORF">GCM10011335_40780</name>
</gene>
<dbReference type="InterPro" id="IPR048423">
    <property type="entry name" value="DRL_cat"/>
</dbReference>
<feature type="domain" description="SAF" evidence="1">
    <location>
        <begin position="372"/>
        <end position="441"/>
    </location>
</feature>
<evidence type="ECO:0000313" key="2">
    <source>
        <dbReference type="EMBL" id="GGD33612.1"/>
    </source>
</evidence>
<comment type="caution">
    <text evidence="2">The sequence shown here is derived from an EMBL/GenBank/DDBJ whole genome shotgun (WGS) entry which is preliminary data.</text>
</comment>
<reference evidence="2" key="1">
    <citation type="journal article" date="2014" name="Int. J. Syst. Evol. Microbiol.">
        <title>Complete genome sequence of Corynebacterium casei LMG S-19264T (=DSM 44701T), isolated from a smear-ripened cheese.</title>
        <authorList>
            <consortium name="US DOE Joint Genome Institute (JGI-PGF)"/>
            <person name="Walter F."/>
            <person name="Albersmeier A."/>
            <person name="Kalinowski J."/>
            <person name="Ruckert C."/>
        </authorList>
    </citation>
    <scope>NUCLEOTIDE SEQUENCE</scope>
    <source>
        <strain evidence="2">CGMCC 1.15493</strain>
    </source>
</reference>
<keyword evidence="3" id="KW-1185">Reference proteome</keyword>